<gene>
    <name evidence="2" type="ORF">DPMN_099392</name>
</gene>
<comment type="caution">
    <text evidence="2">The sequence shown here is derived from an EMBL/GenBank/DDBJ whole genome shotgun (WGS) entry which is preliminary data.</text>
</comment>
<evidence type="ECO:0000313" key="3">
    <source>
        <dbReference type="Proteomes" id="UP000828390"/>
    </source>
</evidence>
<dbReference type="EMBL" id="JAIWYP010000003">
    <property type="protein sequence ID" value="KAH3856797.1"/>
    <property type="molecule type" value="Genomic_DNA"/>
</dbReference>
<keyword evidence="3" id="KW-1185">Reference proteome</keyword>
<organism evidence="2 3">
    <name type="scientific">Dreissena polymorpha</name>
    <name type="common">Zebra mussel</name>
    <name type="synonym">Mytilus polymorpha</name>
    <dbReference type="NCBI Taxonomy" id="45954"/>
    <lineage>
        <taxon>Eukaryota</taxon>
        <taxon>Metazoa</taxon>
        <taxon>Spiralia</taxon>
        <taxon>Lophotrochozoa</taxon>
        <taxon>Mollusca</taxon>
        <taxon>Bivalvia</taxon>
        <taxon>Autobranchia</taxon>
        <taxon>Heteroconchia</taxon>
        <taxon>Euheterodonta</taxon>
        <taxon>Imparidentia</taxon>
        <taxon>Neoheterodontei</taxon>
        <taxon>Myida</taxon>
        <taxon>Dreissenoidea</taxon>
        <taxon>Dreissenidae</taxon>
        <taxon>Dreissena</taxon>
    </lineage>
</organism>
<proteinExistence type="predicted"/>
<accession>A0A9D4LGD0</accession>
<evidence type="ECO:0000313" key="2">
    <source>
        <dbReference type="EMBL" id="KAH3856797.1"/>
    </source>
</evidence>
<dbReference type="AlphaFoldDB" id="A0A9D4LGD0"/>
<reference evidence="2" key="2">
    <citation type="submission" date="2020-11" db="EMBL/GenBank/DDBJ databases">
        <authorList>
            <person name="McCartney M.A."/>
            <person name="Auch B."/>
            <person name="Kono T."/>
            <person name="Mallez S."/>
            <person name="Becker A."/>
            <person name="Gohl D.M."/>
            <person name="Silverstein K.A.T."/>
            <person name="Koren S."/>
            <person name="Bechman K.B."/>
            <person name="Herman A."/>
            <person name="Abrahante J.E."/>
            <person name="Garbe J."/>
        </authorList>
    </citation>
    <scope>NUCLEOTIDE SEQUENCE</scope>
    <source>
        <strain evidence="2">Duluth1</strain>
        <tissue evidence="2">Whole animal</tissue>
    </source>
</reference>
<protein>
    <submittedName>
        <fullName evidence="2">Uncharacterized protein</fullName>
    </submittedName>
</protein>
<feature type="region of interest" description="Disordered" evidence="1">
    <location>
        <begin position="1"/>
        <end position="26"/>
    </location>
</feature>
<reference evidence="2" key="1">
    <citation type="journal article" date="2019" name="bioRxiv">
        <title>The Genome of the Zebra Mussel, Dreissena polymorpha: A Resource for Invasive Species Research.</title>
        <authorList>
            <person name="McCartney M.A."/>
            <person name="Auch B."/>
            <person name="Kono T."/>
            <person name="Mallez S."/>
            <person name="Zhang Y."/>
            <person name="Obille A."/>
            <person name="Becker A."/>
            <person name="Abrahante J.E."/>
            <person name="Garbe J."/>
            <person name="Badalamenti J.P."/>
            <person name="Herman A."/>
            <person name="Mangelson H."/>
            <person name="Liachko I."/>
            <person name="Sullivan S."/>
            <person name="Sone E.D."/>
            <person name="Koren S."/>
            <person name="Silverstein K.A.T."/>
            <person name="Beckman K.B."/>
            <person name="Gohl D.M."/>
        </authorList>
    </citation>
    <scope>NUCLEOTIDE SEQUENCE</scope>
    <source>
        <strain evidence="2">Duluth1</strain>
        <tissue evidence="2">Whole animal</tissue>
    </source>
</reference>
<name>A0A9D4LGD0_DREPO</name>
<evidence type="ECO:0000256" key="1">
    <source>
        <dbReference type="SAM" id="MobiDB-lite"/>
    </source>
</evidence>
<sequence length="90" mass="10256">MKGPQTDPQDLNNNPSIETDPGNGNEVKITVEDEIYKLKDIMQTVLNGKQIPDALSHNSTIQDFIWNDIKMLRQTSHNSKLLDFGCSIWR</sequence>
<dbReference type="Proteomes" id="UP000828390">
    <property type="component" value="Unassembled WGS sequence"/>
</dbReference>
<feature type="compositionally biased region" description="Polar residues" evidence="1">
    <location>
        <begin position="1"/>
        <end position="17"/>
    </location>
</feature>